<reference evidence="4" key="1">
    <citation type="journal article" date="2023" name="Science">
        <title>Genome structures resolve the early diversification of teleost fishes.</title>
        <authorList>
            <person name="Parey E."/>
            <person name="Louis A."/>
            <person name="Montfort J."/>
            <person name="Bouchez O."/>
            <person name="Roques C."/>
            <person name="Iampietro C."/>
            <person name="Lluch J."/>
            <person name="Castinel A."/>
            <person name="Donnadieu C."/>
            <person name="Desvignes T."/>
            <person name="Floi Bucao C."/>
            <person name="Jouanno E."/>
            <person name="Wen M."/>
            <person name="Mejri S."/>
            <person name="Dirks R."/>
            <person name="Jansen H."/>
            <person name="Henkel C."/>
            <person name="Chen W.J."/>
            <person name="Zahm M."/>
            <person name="Cabau C."/>
            <person name="Klopp C."/>
            <person name="Thompson A.W."/>
            <person name="Robinson-Rechavi M."/>
            <person name="Braasch I."/>
            <person name="Lecointre G."/>
            <person name="Bobe J."/>
            <person name="Postlethwait J.H."/>
            <person name="Berthelot C."/>
            <person name="Roest Crollius H."/>
            <person name="Guiguen Y."/>
        </authorList>
    </citation>
    <scope>NUCLEOTIDE SEQUENCE</scope>
    <source>
        <strain evidence="4">NC1722</strain>
    </source>
</reference>
<keyword evidence="1" id="KW-1015">Disulfide bond</keyword>
<dbReference type="PROSITE" id="PS00134">
    <property type="entry name" value="TRYPSIN_HIS"/>
    <property type="match status" value="1"/>
</dbReference>
<dbReference type="GO" id="GO:0004252">
    <property type="term" value="F:serine-type endopeptidase activity"/>
    <property type="evidence" value="ECO:0007669"/>
    <property type="project" value="InterPro"/>
</dbReference>
<keyword evidence="2" id="KW-0732">Signal</keyword>
<dbReference type="Proteomes" id="UP001221898">
    <property type="component" value="Unassembled WGS sequence"/>
</dbReference>
<dbReference type="Pfam" id="PF00089">
    <property type="entry name" value="Trypsin"/>
    <property type="match status" value="1"/>
</dbReference>
<dbReference type="GO" id="GO:0030141">
    <property type="term" value="C:secretory granule"/>
    <property type="evidence" value="ECO:0007669"/>
    <property type="project" value="TreeGrafter"/>
</dbReference>
<dbReference type="InterPro" id="IPR018114">
    <property type="entry name" value="TRYPSIN_HIS"/>
</dbReference>
<dbReference type="GO" id="GO:0006508">
    <property type="term" value="P:proteolysis"/>
    <property type="evidence" value="ECO:0007669"/>
    <property type="project" value="InterPro"/>
</dbReference>
<keyword evidence="5" id="KW-1185">Reference proteome</keyword>
<feature type="domain" description="Peptidase S1" evidence="3">
    <location>
        <begin position="28"/>
        <end position="162"/>
    </location>
</feature>
<dbReference type="PANTHER" id="PTHR24271">
    <property type="entry name" value="KALLIKREIN-RELATED"/>
    <property type="match status" value="1"/>
</dbReference>
<evidence type="ECO:0000256" key="1">
    <source>
        <dbReference type="ARBA" id="ARBA00023157"/>
    </source>
</evidence>
<evidence type="ECO:0000256" key="2">
    <source>
        <dbReference type="SAM" id="SignalP"/>
    </source>
</evidence>
<dbReference type="InterPro" id="IPR009003">
    <property type="entry name" value="Peptidase_S1_PA"/>
</dbReference>
<dbReference type="AlphaFoldDB" id="A0AAD7R2W4"/>
<dbReference type="Gene3D" id="2.40.10.10">
    <property type="entry name" value="Trypsin-like serine proteases"/>
    <property type="match status" value="1"/>
</dbReference>
<accession>A0AAD7R2W4</accession>
<gene>
    <name evidence="4" type="ORF">AAFF_G00013260</name>
</gene>
<evidence type="ECO:0000313" key="4">
    <source>
        <dbReference type="EMBL" id="KAJ8358356.1"/>
    </source>
</evidence>
<sequence>MRTLLLLPLLGLAVWPTGANPVDIYKRIHGGGVCAPNEAPYQVLLSNAAGTADCGGSLLTANWVLTAAHCIDHTVYTGTRTLTNKGPGQKINMNMFDPGYTGSGDPRNDIMLIKLNTPVLGAAFVTLPTQAQCGNVNPQAAANTKFLVAGWGMTNPKGKDMI</sequence>
<dbReference type="SUPFAM" id="SSF50494">
    <property type="entry name" value="Trypsin-like serine proteases"/>
    <property type="match status" value="1"/>
</dbReference>
<evidence type="ECO:0000313" key="5">
    <source>
        <dbReference type="Proteomes" id="UP001221898"/>
    </source>
</evidence>
<proteinExistence type="predicted"/>
<dbReference type="InterPro" id="IPR001254">
    <property type="entry name" value="Trypsin_dom"/>
</dbReference>
<evidence type="ECO:0000259" key="3">
    <source>
        <dbReference type="PROSITE" id="PS50240"/>
    </source>
</evidence>
<dbReference type="PANTHER" id="PTHR24271:SF48">
    <property type="entry name" value="KALLIKREIN-14"/>
    <property type="match status" value="1"/>
</dbReference>
<dbReference type="EMBL" id="JAINUG010001021">
    <property type="protein sequence ID" value="KAJ8358356.1"/>
    <property type="molecule type" value="Genomic_DNA"/>
</dbReference>
<name>A0AAD7R2W4_9TELE</name>
<feature type="chain" id="PRO_5042234859" description="Peptidase S1 domain-containing protein" evidence="2">
    <location>
        <begin position="20"/>
        <end position="162"/>
    </location>
</feature>
<dbReference type="PROSITE" id="PS50240">
    <property type="entry name" value="TRYPSIN_DOM"/>
    <property type="match status" value="1"/>
</dbReference>
<dbReference type="InterPro" id="IPR001314">
    <property type="entry name" value="Peptidase_S1A"/>
</dbReference>
<organism evidence="4 5">
    <name type="scientific">Aldrovandia affinis</name>
    <dbReference type="NCBI Taxonomy" id="143900"/>
    <lineage>
        <taxon>Eukaryota</taxon>
        <taxon>Metazoa</taxon>
        <taxon>Chordata</taxon>
        <taxon>Craniata</taxon>
        <taxon>Vertebrata</taxon>
        <taxon>Euteleostomi</taxon>
        <taxon>Actinopterygii</taxon>
        <taxon>Neopterygii</taxon>
        <taxon>Teleostei</taxon>
        <taxon>Notacanthiformes</taxon>
        <taxon>Halosauridae</taxon>
        <taxon>Aldrovandia</taxon>
    </lineage>
</organism>
<feature type="signal peptide" evidence="2">
    <location>
        <begin position="1"/>
        <end position="19"/>
    </location>
</feature>
<dbReference type="InterPro" id="IPR043504">
    <property type="entry name" value="Peptidase_S1_PA_chymotrypsin"/>
</dbReference>
<dbReference type="PRINTS" id="PR00722">
    <property type="entry name" value="CHYMOTRYPSIN"/>
</dbReference>
<comment type="caution">
    <text evidence="4">The sequence shown here is derived from an EMBL/GenBank/DDBJ whole genome shotgun (WGS) entry which is preliminary data.</text>
</comment>
<dbReference type="SMART" id="SM00020">
    <property type="entry name" value="Tryp_SPc"/>
    <property type="match status" value="1"/>
</dbReference>
<protein>
    <recommendedName>
        <fullName evidence="3">Peptidase S1 domain-containing protein</fullName>
    </recommendedName>
</protein>